<gene>
    <name evidence="2" type="ORF">NSCI0253_LOCUS32893</name>
    <name evidence="3" type="ORF">NSCI0253_LOCUS32896</name>
</gene>
<protein>
    <submittedName>
        <fullName evidence="2">Uncharacterized protein</fullName>
    </submittedName>
</protein>
<dbReference type="EMBL" id="HBFQ01046222">
    <property type="protein sequence ID" value="CAD8858542.1"/>
    <property type="molecule type" value="Transcribed_RNA"/>
</dbReference>
<accession>A0A6T9DIE2</accession>
<sequence length="374" mass="40078">MAPVKRSKTDVSNAKRLKPDPMLEGVTASIELSSLPVGVKTMLLQLAPLSLSTPADKRHDFQRKVVDMVGEIVVQVQRTLRQDIDAKEEAASERSRAREELLSVVPHAEVSKAEKVSASEAMAGSLKEIAKSLTDKGVELRGAQKEQRAGDAKHTADLAAAESFSQSLDAHLGPIVEGYGVKKEAEGNLKALMPLIRHLKLDSSLSSALKMSCTKPCDERSAFDKLVVQELESALRSHLDTLQGAVSSGISGLASRAAAVDATRQEHDTLDEKHQAAHAASVIAQKLADEAGDTLSAAQTAIAKFDAEHADAERELAKTKGEYDNFLVWNVECYTKLKEKTSGRSVDTVIADVSKISEPIQEDPVMPSSGVIGA</sequence>
<organism evidence="2">
    <name type="scientific">Noctiluca scintillans</name>
    <name type="common">Sea sparkle</name>
    <name type="synonym">Red tide dinoflagellate</name>
    <dbReference type="NCBI Taxonomy" id="2966"/>
    <lineage>
        <taxon>Eukaryota</taxon>
        <taxon>Sar</taxon>
        <taxon>Alveolata</taxon>
        <taxon>Dinophyceae</taxon>
        <taxon>Noctilucales</taxon>
        <taxon>Noctilucaceae</taxon>
        <taxon>Noctiluca</taxon>
    </lineage>
</organism>
<feature type="coiled-coil region" evidence="1">
    <location>
        <begin position="295"/>
        <end position="322"/>
    </location>
</feature>
<dbReference type="EMBL" id="HBFQ01046219">
    <property type="protein sequence ID" value="CAD8858539.1"/>
    <property type="molecule type" value="Transcribed_RNA"/>
</dbReference>
<evidence type="ECO:0000313" key="2">
    <source>
        <dbReference type="EMBL" id="CAD8858539.1"/>
    </source>
</evidence>
<evidence type="ECO:0000256" key="1">
    <source>
        <dbReference type="SAM" id="Coils"/>
    </source>
</evidence>
<dbReference type="AlphaFoldDB" id="A0A6T9DIE2"/>
<name>A0A6T9DIE2_NOCSC</name>
<proteinExistence type="predicted"/>
<keyword evidence="1" id="KW-0175">Coiled coil</keyword>
<reference evidence="2" key="1">
    <citation type="submission" date="2021-01" db="EMBL/GenBank/DDBJ databases">
        <authorList>
            <person name="Corre E."/>
            <person name="Pelletier E."/>
            <person name="Niang G."/>
            <person name="Scheremetjew M."/>
            <person name="Finn R."/>
            <person name="Kale V."/>
            <person name="Holt S."/>
            <person name="Cochrane G."/>
            <person name="Meng A."/>
            <person name="Brown T."/>
            <person name="Cohen L."/>
        </authorList>
    </citation>
    <scope>NUCLEOTIDE SEQUENCE</scope>
</reference>
<evidence type="ECO:0000313" key="3">
    <source>
        <dbReference type="EMBL" id="CAD8858542.1"/>
    </source>
</evidence>